<dbReference type="Pfam" id="PF09972">
    <property type="entry name" value="DUF2207"/>
    <property type="match status" value="1"/>
</dbReference>
<dbReference type="SUPFAM" id="SSF103473">
    <property type="entry name" value="MFS general substrate transporter"/>
    <property type="match status" value="1"/>
</dbReference>
<gene>
    <name evidence="4" type="ORF">ESZ91_08035</name>
</gene>
<organism evidence="4 5">
    <name type="scientific">Candidatus Borkfalkia ceftriaxoniphila</name>
    <dbReference type="NCBI Taxonomy" id="2508949"/>
    <lineage>
        <taxon>Bacteria</taxon>
        <taxon>Bacillati</taxon>
        <taxon>Bacillota</taxon>
        <taxon>Clostridia</taxon>
        <taxon>Christensenellales</taxon>
        <taxon>Christensenellaceae</taxon>
        <taxon>Candidatus Borkfalkia</taxon>
    </lineage>
</organism>
<feature type="domain" description="Predicted membrane protein YciQ-like C-terminal" evidence="3">
    <location>
        <begin position="418"/>
        <end position="535"/>
    </location>
</feature>
<keyword evidence="1" id="KW-0812">Transmembrane</keyword>
<evidence type="ECO:0000259" key="3">
    <source>
        <dbReference type="Pfam" id="PF20990"/>
    </source>
</evidence>
<comment type="caution">
    <text evidence="4">The sequence shown here is derived from an EMBL/GenBank/DDBJ whole genome shotgun (WGS) entry which is preliminary data.</text>
</comment>
<evidence type="ECO:0000313" key="5">
    <source>
        <dbReference type="Proteomes" id="UP000291269"/>
    </source>
</evidence>
<accession>A0A4Q2KG48</accession>
<proteinExistence type="predicted"/>
<feature type="transmembrane region" description="Helical" evidence="1">
    <location>
        <begin position="223"/>
        <end position="243"/>
    </location>
</feature>
<feature type="transmembrane region" description="Helical" evidence="1">
    <location>
        <begin position="427"/>
        <end position="447"/>
    </location>
</feature>
<protein>
    <submittedName>
        <fullName evidence="4">DUF2207 domain-containing protein</fullName>
    </submittedName>
</protein>
<feature type="transmembrane region" description="Helical" evidence="1">
    <location>
        <begin position="395"/>
        <end position="415"/>
    </location>
</feature>
<keyword evidence="5" id="KW-1185">Reference proteome</keyword>
<sequence>MKNKIGLFVSVCVMMAVFITLAGVLPSLSSEPPRADDSFTVKSYDATYEFEHDRTFGVSLDLVVEFNRNGKHGIIVDLPYNSGESYRDIESDSHIEVKRDAKNFISVYLYFSETGTAPVHTPLELSLFYRMSVPVATDIKQLSLNVLGSGWTAEIESMRAKVILPETPASTAGWRGTNSSIDLTVKENVISVTAQDLRPFTPVTFDMNMRTDALGGRYVEPSVYIYIVVALLLLAAVILANVFTKKENIVPVVNFSTEKDPLYVGLVIDGKTNREDLTSLIFYWANKGYIRLNLENEDDPILLKDKNLPDGTPDYESILFDGIFSRGDEVAVSSLNESFYTTANSAVNAAKAHKMPCFKSKITALSVLFALAAALLAALPPFIAAQNVHPTFINAWGFLMFLPVIVLAPLGGYIVQTELKWTKAKKIGYVVLLFALAAVAAAVYGIFTPAYVFPVWARFVVGILTAGTMAFSALYRRRTREYAEALGGIVGFRDYIRLAEKDKMETMLEENPSFYYDILPYAQVLGVSDIWTDKFAGLSMQPPYWAMNTHVSLFDVYVIHSLLRSTSATLSHSFHSLPQGASGSGGGFGGGGFGGGGFGGGGFGGGGGRSF</sequence>
<feature type="transmembrane region" description="Helical" evidence="1">
    <location>
        <begin position="362"/>
        <end position="383"/>
    </location>
</feature>
<evidence type="ECO:0000256" key="1">
    <source>
        <dbReference type="SAM" id="Phobius"/>
    </source>
</evidence>
<evidence type="ECO:0000313" key="4">
    <source>
        <dbReference type="EMBL" id="RXZ62332.1"/>
    </source>
</evidence>
<dbReference type="Proteomes" id="UP000291269">
    <property type="component" value="Unassembled WGS sequence"/>
</dbReference>
<dbReference type="EMBL" id="SDOZ01000002">
    <property type="protein sequence ID" value="RXZ62332.1"/>
    <property type="molecule type" value="Genomic_DNA"/>
</dbReference>
<dbReference type="AlphaFoldDB" id="A0A4Q2KG48"/>
<keyword evidence="1" id="KW-0472">Membrane</keyword>
<feature type="transmembrane region" description="Helical" evidence="1">
    <location>
        <begin position="453"/>
        <end position="475"/>
    </location>
</feature>
<dbReference type="InterPro" id="IPR048389">
    <property type="entry name" value="YciQ-like_C"/>
</dbReference>
<dbReference type="InterPro" id="IPR018702">
    <property type="entry name" value="DUF2207"/>
</dbReference>
<feature type="domain" description="DUF2207" evidence="2">
    <location>
        <begin position="41"/>
        <end position="208"/>
    </location>
</feature>
<dbReference type="Pfam" id="PF20990">
    <property type="entry name" value="DUF2207_C"/>
    <property type="match status" value="1"/>
</dbReference>
<keyword evidence="1" id="KW-1133">Transmembrane helix</keyword>
<dbReference type="InterPro" id="IPR036259">
    <property type="entry name" value="MFS_trans_sf"/>
</dbReference>
<name>A0A4Q2KG48_9FIRM</name>
<reference evidence="4 5" key="1">
    <citation type="journal article" date="2019" name="Gut">
        <title>Antibiotics-induced monodominance of a novel gut bacterial order.</title>
        <authorList>
            <person name="Hildebrand F."/>
            <person name="Moitinho-Silva L."/>
            <person name="Blasche S."/>
            <person name="Jahn M.T."/>
            <person name="Gossmann T.I."/>
            <person name="Heuerta-Cepas J."/>
            <person name="Hercog R."/>
            <person name="Luetge M."/>
            <person name="Bahram M."/>
            <person name="Pryszlak A."/>
            <person name="Alves R.J."/>
            <person name="Waszak S.M."/>
            <person name="Zhu A."/>
            <person name="Ye L."/>
            <person name="Costea P.I."/>
            <person name="Aalvink S."/>
            <person name="Belzer C."/>
            <person name="Forslund S.K."/>
            <person name="Sunagawa S."/>
            <person name="Hentschel U."/>
            <person name="Merten C."/>
            <person name="Patil K.R."/>
            <person name="Benes V."/>
            <person name="Bork P."/>
        </authorList>
    </citation>
    <scope>NUCLEOTIDE SEQUENCE [LARGE SCALE GENOMIC DNA]</scope>
    <source>
        <strain evidence="4 5">HDS1380</strain>
    </source>
</reference>
<evidence type="ECO:0000259" key="2">
    <source>
        <dbReference type="Pfam" id="PF09972"/>
    </source>
</evidence>
<dbReference type="OrthoDB" id="9767603at2"/>
<dbReference type="RefSeq" id="WP_129225941.1">
    <property type="nucleotide sequence ID" value="NZ_SDOZ01000002.1"/>
</dbReference>